<proteinExistence type="predicted"/>
<gene>
    <name evidence="1" type="ORF">A2650_04910</name>
</gene>
<name>A0A1F8EMN5_9BACT</name>
<evidence type="ECO:0000313" key="2">
    <source>
        <dbReference type="Proteomes" id="UP000177117"/>
    </source>
</evidence>
<sequence length="155" mass="16988">MSFASKVRQMVREVVNQEQAIWNSFLTHSSDYMEVLGLSTAELEVLERGRQRRSSMYPSLEETGEKGFIQFMVEGEEFALAVKHVCGAPYGGSWMDSVMAVCLSNPILNTQVGGGTTLISVVPEEWHSKILQHLAKGNGDETPILPTDGGSSSVH</sequence>
<organism evidence="1 2">
    <name type="scientific">Candidatus Yanofskybacteria bacterium RIFCSPHIGHO2_01_FULL_41_53</name>
    <dbReference type="NCBI Taxonomy" id="1802663"/>
    <lineage>
        <taxon>Bacteria</taxon>
        <taxon>Candidatus Yanofskyibacteriota</taxon>
    </lineage>
</organism>
<dbReference type="AlphaFoldDB" id="A0A1F8EMN5"/>
<reference evidence="1 2" key="1">
    <citation type="journal article" date="2016" name="Nat. Commun.">
        <title>Thousands of microbial genomes shed light on interconnected biogeochemical processes in an aquifer system.</title>
        <authorList>
            <person name="Anantharaman K."/>
            <person name="Brown C.T."/>
            <person name="Hug L.A."/>
            <person name="Sharon I."/>
            <person name="Castelle C.J."/>
            <person name="Probst A.J."/>
            <person name="Thomas B.C."/>
            <person name="Singh A."/>
            <person name="Wilkins M.J."/>
            <person name="Karaoz U."/>
            <person name="Brodie E.L."/>
            <person name="Williams K.H."/>
            <person name="Hubbard S.S."/>
            <person name="Banfield J.F."/>
        </authorList>
    </citation>
    <scope>NUCLEOTIDE SEQUENCE [LARGE SCALE GENOMIC DNA]</scope>
</reference>
<dbReference type="EMBL" id="MGJD01000003">
    <property type="protein sequence ID" value="OGN01868.1"/>
    <property type="molecule type" value="Genomic_DNA"/>
</dbReference>
<accession>A0A1F8EMN5</accession>
<evidence type="ECO:0000313" key="1">
    <source>
        <dbReference type="EMBL" id="OGN01868.1"/>
    </source>
</evidence>
<dbReference type="Proteomes" id="UP000177117">
    <property type="component" value="Unassembled WGS sequence"/>
</dbReference>
<comment type="caution">
    <text evidence="1">The sequence shown here is derived from an EMBL/GenBank/DDBJ whole genome shotgun (WGS) entry which is preliminary data.</text>
</comment>
<protein>
    <submittedName>
        <fullName evidence="1">Uncharacterized protein</fullName>
    </submittedName>
</protein>